<sequence>MNAFNQAMKQNDRVTGWVRELEPGACQLCTWWWRDGQVWHKDHEMPTHKGCTCVANPVTR</sequence>
<proteinExistence type="predicted"/>
<evidence type="ECO:0000313" key="2">
    <source>
        <dbReference type="Proteomes" id="UP000515512"/>
    </source>
</evidence>
<reference evidence="1 2" key="1">
    <citation type="submission" date="2020-07" db="EMBL/GenBank/DDBJ databases">
        <authorList>
            <person name="Zhuang K."/>
            <person name="Ran Y."/>
        </authorList>
    </citation>
    <scope>NUCLEOTIDE SEQUENCE [LARGE SCALE GENOMIC DNA]</scope>
    <source>
        <strain evidence="1 2">WCH-YHL-001</strain>
    </source>
</reference>
<organism evidence="1 2">
    <name type="scientific">Nocardia huaxiensis</name>
    <dbReference type="NCBI Taxonomy" id="2755382"/>
    <lineage>
        <taxon>Bacteria</taxon>
        <taxon>Bacillati</taxon>
        <taxon>Actinomycetota</taxon>
        <taxon>Actinomycetes</taxon>
        <taxon>Mycobacteriales</taxon>
        <taxon>Nocardiaceae</taxon>
        <taxon>Nocardia</taxon>
    </lineage>
</organism>
<gene>
    <name evidence="1" type="ORF">H0264_21385</name>
</gene>
<evidence type="ECO:0000313" key="1">
    <source>
        <dbReference type="EMBL" id="QLY27972.1"/>
    </source>
</evidence>
<dbReference type="AlphaFoldDB" id="A0A7D6V5J2"/>
<keyword evidence="2" id="KW-1185">Reference proteome</keyword>
<dbReference type="Proteomes" id="UP000515512">
    <property type="component" value="Chromosome"/>
</dbReference>
<accession>A0A7D6V5J2</accession>
<protein>
    <recommendedName>
        <fullName evidence="3">Phage head morphogenesis domain-containing protein</fullName>
    </recommendedName>
</protein>
<name>A0A7D6V5J2_9NOCA</name>
<dbReference type="EMBL" id="CP059399">
    <property type="protein sequence ID" value="QLY27972.1"/>
    <property type="molecule type" value="Genomic_DNA"/>
</dbReference>
<evidence type="ECO:0008006" key="3">
    <source>
        <dbReference type="Google" id="ProtNLM"/>
    </source>
</evidence>
<dbReference type="RefSeq" id="WP_181579180.1">
    <property type="nucleotide sequence ID" value="NZ_CP059399.1"/>
</dbReference>
<dbReference type="KEGG" id="nhu:H0264_21385"/>